<keyword evidence="5 6" id="KW-0067">ATP-binding</keyword>
<evidence type="ECO:0000256" key="1">
    <source>
        <dbReference type="ARBA" id="ARBA00022527"/>
    </source>
</evidence>
<dbReference type="PROSITE" id="PS00108">
    <property type="entry name" value="PROTEIN_KINASE_ST"/>
    <property type="match status" value="1"/>
</dbReference>
<dbReference type="InterPro" id="IPR000719">
    <property type="entry name" value="Prot_kinase_dom"/>
</dbReference>
<dbReference type="Pfam" id="PF00069">
    <property type="entry name" value="Pkinase"/>
    <property type="match status" value="1"/>
</dbReference>
<comment type="caution">
    <text evidence="9">The sequence shown here is derived from an EMBL/GenBank/DDBJ whole genome shotgun (WGS) entry which is preliminary data.</text>
</comment>
<evidence type="ECO:0000256" key="2">
    <source>
        <dbReference type="ARBA" id="ARBA00022679"/>
    </source>
</evidence>
<feature type="compositionally biased region" description="Low complexity" evidence="7">
    <location>
        <begin position="393"/>
        <end position="419"/>
    </location>
</feature>
<feature type="compositionally biased region" description="Low complexity" evidence="7">
    <location>
        <begin position="463"/>
        <end position="478"/>
    </location>
</feature>
<dbReference type="PROSITE" id="PS50011">
    <property type="entry name" value="PROTEIN_KINASE_DOM"/>
    <property type="match status" value="1"/>
</dbReference>
<proteinExistence type="predicted"/>
<evidence type="ECO:0000256" key="6">
    <source>
        <dbReference type="PROSITE-ProRule" id="PRU10141"/>
    </source>
</evidence>
<organism evidence="9 10">
    <name type="scientific">Anaeramoeba flamelloides</name>
    <dbReference type="NCBI Taxonomy" id="1746091"/>
    <lineage>
        <taxon>Eukaryota</taxon>
        <taxon>Metamonada</taxon>
        <taxon>Anaeramoebidae</taxon>
        <taxon>Anaeramoeba</taxon>
    </lineage>
</organism>
<dbReference type="Gene3D" id="1.10.510.10">
    <property type="entry name" value="Transferase(Phosphotransferase) domain 1"/>
    <property type="match status" value="1"/>
</dbReference>
<dbReference type="PANTHER" id="PTHR24346">
    <property type="entry name" value="MAP/MICROTUBULE AFFINITY-REGULATING KINASE"/>
    <property type="match status" value="1"/>
</dbReference>
<evidence type="ECO:0000256" key="3">
    <source>
        <dbReference type="ARBA" id="ARBA00022741"/>
    </source>
</evidence>
<name>A0ABQ8XGD0_9EUKA</name>
<dbReference type="SUPFAM" id="SSF56112">
    <property type="entry name" value="Protein kinase-like (PK-like)"/>
    <property type="match status" value="1"/>
</dbReference>
<keyword evidence="1" id="KW-0723">Serine/threonine-protein kinase</keyword>
<feature type="compositionally biased region" description="Basic residues" evidence="7">
    <location>
        <begin position="489"/>
        <end position="506"/>
    </location>
</feature>
<dbReference type="InterPro" id="IPR011009">
    <property type="entry name" value="Kinase-like_dom_sf"/>
</dbReference>
<sequence>MKAKYVGNYLMGKTLGVGATGKVKLGTHKETNKKVAIKILPKKFFKKKNLKEKLEREVSILKLLKHPNVMRLYDVYETSKTLYLIMELAEGGELFDYLISNHKLSHPQALFYFQQLILALSYMHERKICHRDLKPENLLLDKDLNLKIADFGMAQLMKDGSLLETSCGSPHYASPEVIKGVNYDGRKADIWGCGVVLFTILSGRLPFDSKNIQKLLSKIKNGDYQMSSSFNELEKDIIRKILRVNPINRISMKEIKNHPFFTSNYPIGYTPPNSQIKIELIGKIEKKKIDHELINNLQTLGWGNQKKIINYLQKKDLNQVKIFYSMYYKKKYGVSINQIMNNNNSLLQKKSKKGHKFRRSSVQKIKHGGKKKKRRRKTFPKSLSPLTQDSENSDLISNSQNNDNSNINSSNSNNIQSNSTKNSAKILNFSVENENEQFDDMNHILFQTEDELPFLDILDDNTNKTTGSSSNNNNVNNDNKNKNKNKDKNKTKKKKKKKKKNKHKHITIQIQTEKNNHSKKKTPHSLKYNKTNGKNRLKKKFSLSPTIFSSPISIEVNNNTENKNDISEIGTPRFHRIKYNHSPNIQLSLSPKQSWFNNFFRKKSSQNIVPNLDETDENINNSEEQNFSTLLNNTLPKPSPINKTCKLFNLQVITKIQNILTKMNINWIFPSVSTIEANATNMTFLIKFEYLFVSHLTKISFCYKNGDVNEFNSNKPSFLTMNQNEKTNQKIKPQWLPFEICYTGQAPISSFFNLDNNGISAFRGREVKSQEVKLPPNTNGFIFEKLDKNTKTKSNTGIIYDLRKKNTNVNDNEKETKKNKVKKNEKEIKEEEEEEEEEDDDEDYESDKTTSTKGLPLDNPQFFDPQSTEKWIISDQFDSYLKWEHEEDVEEEGLELLKNRWPDWLEFSEIVHQTEDIN</sequence>
<protein>
    <submittedName>
        <fullName evidence="9">Protein kinase</fullName>
    </submittedName>
</protein>
<keyword evidence="3 6" id="KW-0547">Nucleotide-binding</keyword>
<feature type="compositionally biased region" description="Basic and acidic residues" evidence="7">
    <location>
        <begin position="811"/>
        <end position="829"/>
    </location>
</feature>
<dbReference type="CDD" id="cd09271">
    <property type="entry name" value="RNase_H2-C"/>
    <property type="match status" value="1"/>
</dbReference>
<evidence type="ECO:0000313" key="10">
    <source>
        <dbReference type="Proteomes" id="UP001150062"/>
    </source>
</evidence>
<keyword evidence="4 9" id="KW-0418">Kinase</keyword>
<feature type="compositionally biased region" description="Basic residues" evidence="7">
    <location>
        <begin position="349"/>
        <end position="379"/>
    </location>
</feature>
<feature type="region of interest" description="Disordered" evidence="7">
    <location>
        <begin position="810"/>
        <end position="864"/>
    </location>
</feature>
<evidence type="ECO:0000259" key="8">
    <source>
        <dbReference type="PROSITE" id="PS50011"/>
    </source>
</evidence>
<dbReference type="PROSITE" id="PS00107">
    <property type="entry name" value="PROTEIN_KINASE_ATP"/>
    <property type="match status" value="1"/>
</dbReference>
<dbReference type="Gene3D" id="2.40.128.680">
    <property type="match status" value="1"/>
</dbReference>
<dbReference type="Pfam" id="PF08615">
    <property type="entry name" value="RNase_H2_suC"/>
    <property type="match status" value="1"/>
</dbReference>
<dbReference type="InterPro" id="IPR008271">
    <property type="entry name" value="Ser/Thr_kinase_AS"/>
</dbReference>
<accession>A0ABQ8XGD0</accession>
<evidence type="ECO:0000313" key="9">
    <source>
        <dbReference type="EMBL" id="KAJ6231703.1"/>
    </source>
</evidence>
<keyword evidence="10" id="KW-1185">Reference proteome</keyword>
<dbReference type="Proteomes" id="UP001150062">
    <property type="component" value="Unassembled WGS sequence"/>
</dbReference>
<dbReference type="InterPro" id="IPR013924">
    <property type="entry name" value="RNase_H2_suC"/>
</dbReference>
<evidence type="ECO:0000256" key="4">
    <source>
        <dbReference type="ARBA" id="ARBA00022777"/>
    </source>
</evidence>
<reference evidence="9" key="1">
    <citation type="submission" date="2022-08" db="EMBL/GenBank/DDBJ databases">
        <title>Novel sulfate-reducing endosymbionts in the free-living metamonad Anaeramoeba.</title>
        <authorList>
            <person name="Jerlstrom-Hultqvist J."/>
            <person name="Cepicka I."/>
            <person name="Gallot-Lavallee L."/>
            <person name="Salas-Leiva D."/>
            <person name="Curtis B.A."/>
            <person name="Zahonova K."/>
            <person name="Pipaliya S."/>
            <person name="Dacks J."/>
            <person name="Roger A.J."/>
        </authorList>
    </citation>
    <scope>NUCLEOTIDE SEQUENCE</scope>
    <source>
        <strain evidence="9">Schooner1</strain>
    </source>
</reference>
<feature type="compositionally biased region" description="Basic and acidic residues" evidence="7">
    <location>
        <begin position="479"/>
        <end position="488"/>
    </location>
</feature>
<dbReference type="GO" id="GO:0016301">
    <property type="term" value="F:kinase activity"/>
    <property type="evidence" value="ECO:0007669"/>
    <property type="project" value="UniProtKB-KW"/>
</dbReference>
<evidence type="ECO:0000256" key="5">
    <source>
        <dbReference type="ARBA" id="ARBA00022840"/>
    </source>
</evidence>
<feature type="compositionally biased region" description="Acidic residues" evidence="7">
    <location>
        <begin position="830"/>
        <end position="845"/>
    </location>
</feature>
<feature type="region of interest" description="Disordered" evidence="7">
    <location>
        <begin position="348"/>
        <end position="419"/>
    </location>
</feature>
<gene>
    <name evidence="9" type="ORF">M0813_05776</name>
</gene>
<dbReference type="SMART" id="SM00220">
    <property type="entry name" value="S_TKc"/>
    <property type="match status" value="1"/>
</dbReference>
<evidence type="ECO:0000256" key="7">
    <source>
        <dbReference type="SAM" id="MobiDB-lite"/>
    </source>
</evidence>
<dbReference type="PANTHER" id="PTHR24346:SF82">
    <property type="entry name" value="KP78A-RELATED"/>
    <property type="match status" value="1"/>
</dbReference>
<feature type="domain" description="Protein kinase" evidence="8">
    <location>
        <begin position="9"/>
        <end position="261"/>
    </location>
</feature>
<feature type="binding site" evidence="6">
    <location>
        <position position="43"/>
    </location>
    <ligand>
        <name>ATP</name>
        <dbReference type="ChEBI" id="CHEBI:30616"/>
    </ligand>
</feature>
<keyword evidence="2" id="KW-0808">Transferase</keyword>
<dbReference type="EMBL" id="JAOAOG010000299">
    <property type="protein sequence ID" value="KAJ6231703.1"/>
    <property type="molecule type" value="Genomic_DNA"/>
</dbReference>
<feature type="region of interest" description="Disordered" evidence="7">
    <location>
        <begin position="458"/>
        <end position="531"/>
    </location>
</feature>
<dbReference type="InterPro" id="IPR017441">
    <property type="entry name" value="Protein_kinase_ATP_BS"/>
</dbReference>